<evidence type="ECO:0000259" key="4">
    <source>
        <dbReference type="Pfam" id="PF20147"/>
    </source>
</evidence>
<dbReference type="Pfam" id="PF20147">
    <property type="entry name" value="Crinkler"/>
    <property type="match status" value="1"/>
</dbReference>
<name>A0A024UTE1_9STRA</name>
<feature type="domain" description="Crinkler effector protein N-terminal" evidence="4">
    <location>
        <begin position="2"/>
        <end position="97"/>
    </location>
</feature>
<evidence type="ECO:0000256" key="3">
    <source>
        <dbReference type="ARBA" id="ARBA00022525"/>
    </source>
</evidence>
<dbReference type="VEuPathDB" id="FungiDB:H310_01635"/>
<feature type="non-terminal residue" evidence="5">
    <location>
        <position position="1"/>
    </location>
</feature>
<dbReference type="EMBL" id="KI913953">
    <property type="protein sequence ID" value="ETW09230.1"/>
    <property type="molecule type" value="Genomic_DNA"/>
</dbReference>
<dbReference type="RefSeq" id="XP_008863035.1">
    <property type="nucleotide sequence ID" value="XM_008864813.1"/>
</dbReference>
<proteinExistence type="predicted"/>
<accession>A0A024UTE1</accession>
<comment type="subcellular location">
    <subcellularLocation>
        <location evidence="1">Host cell</location>
    </subcellularLocation>
    <subcellularLocation>
        <location evidence="2">Secreted</location>
    </subcellularLocation>
</comment>
<sequence>MLNLFCTVVPEAAPFSIKIDGASTVEELKKAIKEEIQYSGCARLLKLFVACKDEKWMSSADVKSTTLNGLNEMDSTYEIGDYFTFDPPRRQVHVLVVFPAPTYSRKSEAIARKPHPKRKARWDLLNEILSTNKKRSKYNDSTAYSYVSWCDVRDVFETTEYVQPHKPIPESLLNFLAQYLSYATTSLKPITVGNEAQRLHVIAPILICVCFLFNGDVVLEVEEILNGDYVLAHGRFDFVLRRGKKKVCIVEAKKDDLLQGMAQDLVGCEVEAEINNLDVVHGIVTNYVQWNFLRSLNDKIELEECALDIGKQGPSLASLNKICGKIYSMLSDDD</sequence>
<keyword evidence="3" id="KW-0964">Secreted</keyword>
<evidence type="ECO:0000256" key="2">
    <source>
        <dbReference type="ARBA" id="ARBA00004613"/>
    </source>
</evidence>
<dbReference type="GO" id="GO:0043657">
    <property type="term" value="C:host cell"/>
    <property type="evidence" value="ECO:0007669"/>
    <property type="project" value="UniProtKB-SubCell"/>
</dbReference>
<organism evidence="5">
    <name type="scientific">Aphanomyces invadans</name>
    <dbReference type="NCBI Taxonomy" id="157072"/>
    <lineage>
        <taxon>Eukaryota</taxon>
        <taxon>Sar</taxon>
        <taxon>Stramenopiles</taxon>
        <taxon>Oomycota</taxon>
        <taxon>Saprolegniomycetes</taxon>
        <taxon>Saprolegniales</taxon>
        <taxon>Verrucalvaceae</taxon>
        <taxon>Aphanomyces</taxon>
    </lineage>
</organism>
<gene>
    <name evidence="5" type="ORF">H310_01635</name>
</gene>
<evidence type="ECO:0000256" key="1">
    <source>
        <dbReference type="ARBA" id="ARBA00004340"/>
    </source>
</evidence>
<reference evidence="5" key="1">
    <citation type="submission" date="2013-12" db="EMBL/GenBank/DDBJ databases">
        <title>The Genome Sequence of Aphanomyces invadans NJM9701.</title>
        <authorList>
            <consortium name="The Broad Institute Genomics Platform"/>
            <person name="Russ C."/>
            <person name="Tyler B."/>
            <person name="van West P."/>
            <person name="Dieguez-Uribeondo J."/>
            <person name="Young S.K."/>
            <person name="Zeng Q."/>
            <person name="Gargeya S."/>
            <person name="Fitzgerald M."/>
            <person name="Abouelleil A."/>
            <person name="Alvarado L."/>
            <person name="Chapman S.B."/>
            <person name="Gainer-Dewar J."/>
            <person name="Goldberg J."/>
            <person name="Griggs A."/>
            <person name="Gujja S."/>
            <person name="Hansen M."/>
            <person name="Howarth C."/>
            <person name="Imamovic A."/>
            <person name="Ireland A."/>
            <person name="Larimer J."/>
            <person name="McCowan C."/>
            <person name="Murphy C."/>
            <person name="Pearson M."/>
            <person name="Poon T.W."/>
            <person name="Priest M."/>
            <person name="Roberts A."/>
            <person name="Saif S."/>
            <person name="Shea T."/>
            <person name="Sykes S."/>
            <person name="Wortman J."/>
            <person name="Nusbaum C."/>
            <person name="Birren B."/>
        </authorList>
    </citation>
    <scope>NUCLEOTIDE SEQUENCE [LARGE SCALE GENOMIC DNA]</scope>
    <source>
        <strain evidence="5">NJM9701</strain>
    </source>
</reference>
<dbReference type="GeneID" id="20078685"/>
<dbReference type="InterPro" id="IPR045379">
    <property type="entry name" value="Crinkler_N"/>
</dbReference>
<evidence type="ECO:0000313" key="5">
    <source>
        <dbReference type="EMBL" id="ETW09230.1"/>
    </source>
</evidence>
<protein>
    <recommendedName>
        <fullName evidence="4">Crinkler effector protein N-terminal domain-containing protein</fullName>
    </recommendedName>
</protein>
<dbReference type="OrthoDB" id="74264at2759"/>
<dbReference type="eggNOG" id="ENOG502SKAK">
    <property type="taxonomic scope" value="Eukaryota"/>
</dbReference>
<dbReference type="AlphaFoldDB" id="A0A024UTE1"/>
<dbReference type="GO" id="GO:0005576">
    <property type="term" value="C:extracellular region"/>
    <property type="evidence" value="ECO:0007669"/>
    <property type="project" value="UniProtKB-SubCell"/>
</dbReference>